<feature type="transmembrane region" description="Helical" evidence="9">
    <location>
        <begin position="214"/>
        <end position="233"/>
    </location>
</feature>
<evidence type="ECO:0000256" key="4">
    <source>
        <dbReference type="ARBA" id="ARBA00022692"/>
    </source>
</evidence>
<comment type="caution">
    <text evidence="11">The sequence shown here is derived from an EMBL/GenBank/DDBJ whole genome shotgun (WGS) entry which is preliminary data.</text>
</comment>
<feature type="transmembrane region" description="Helical" evidence="9">
    <location>
        <begin position="183"/>
        <end position="202"/>
    </location>
</feature>
<dbReference type="PANTHER" id="PTHR12692:SF0">
    <property type="entry name" value="GH11935P"/>
    <property type="match status" value="1"/>
</dbReference>
<dbReference type="Pfam" id="PF04756">
    <property type="entry name" value="OST3_OST6"/>
    <property type="match status" value="1"/>
</dbReference>
<evidence type="ECO:0000256" key="9">
    <source>
        <dbReference type="SAM" id="Phobius"/>
    </source>
</evidence>
<dbReference type="InterPro" id="IPR021149">
    <property type="entry name" value="OligosaccharylTrfase_OST3/OST6"/>
</dbReference>
<organism evidence="11 12">
    <name type="scientific">Filobasidium floriforme</name>
    <dbReference type="NCBI Taxonomy" id="5210"/>
    <lineage>
        <taxon>Eukaryota</taxon>
        <taxon>Fungi</taxon>
        <taxon>Dikarya</taxon>
        <taxon>Basidiomycota</taxon>
        <taxon>Agaricomycotina</taxon>
        <taxon>Tremellomycetes</taxon>
        <taxon>Filobasidiales</taxon>
        <taxon>Filobasidiaceae</taxon>
        <taxon>Filobasidium</taxon>
    </lineage>
</organism>
<keyword evidence="8 9" id="KW-0472">Membrane</keyword>
<keyword evidence="12" id="KW-1185">Reference proteome</keyword>
<protein>
    <submittedName>
        <fullName evidence="11">Uncharacterized protein</fullName>
    </submittedName>
</protein>
<dbReference type="OrthoDB" id="67566at2759"/>
<feature type="transmembrane region" description="Helical" evidence="9">
    <location>
        <begin position="263"/>
        <end position="281"/>
    </location>
</feature>
<comment type="similarity">
    <text evidence="3">Belongs to the OST3/OST6 family.</text>
</comment>
<evidence type="ECO:0000256" key="2">
    <source>
        <dbReference type="ARBA" id="ARBA00004477"/>
    </source>
</evidence>
<keyword evidence="5 10" id="KW-0732">Signal</keyword>
<dbReference type="Gene3D" id="3.40.30.10">
    <property type="entry name" value="Glutaredoxin"/>
    <property type="match status" value="1"/>
</dbReference>
<comment type="subcellular location">
    <subcellularLocation>
        <location evidence="2">Endoplasmic reticulum membrane</location>
        <topology evidence="2">Multi-pass membrane protein</topology>
    </subcellularLocation>
</comment>
<evidence type="ECO:0000256" key="10">
    <source>
        <dbReference type="SAM" id="SignalP"/>
    </source>
</evidence>
<evidence type="ECO:0000256" key="8">
    <source>
        <dbReference type="ARBA" id="ARBA00023136"/>
    </source>
</evidence>
<evidence type="ECO:0000313" key="11">
    <source>
        <dbReference type="EMBL" id="KAG7561973.1"/>
    </source>
</evidence>
<dbReference type="SUPFAM" id="SSF52833">
    <property type="entry name" value="Thioredoxin-like"/>
    <property type="match status" value="1"/>
</dbReference>
<evidence type="ECO:0000256" key="5">
    <source>
        <dbReference type="ARBA" id="ARBA00022729"/>
    </source>
</evidence>
<dbReference type="GO" id="GO:0018279">
    <property type="term" value="P:protein N-linked glycosylation via asparagine"/>
    <property type="evidence" value="ECO:0007669"/>
    <property type="project" value="TreeGrafter"/>
</dbReference>
<evidence type="ECO:0000256" key="6">
    <source>
        <dbReference type="ARBA" id="ARBA00022824"/>
    </source>
</evidence>
<dbReference type="InterPro" id="IPR036249">
    <property type="entry name" value="Thioredoxin-like_sf"/>
</dbReference>
<dbReference type="GO" id="GO:0008250">
    <property type="term" value="C:oligosaccharyltransferase complex"/>
    <property type="evidence" value="ECO:0007669"/>
    <property type="project" value="TreeGrafter"/>
</dbReference>
<evidence type="ECO:0000313" key="12">
    <source>
        <dbReference type="Proteomes" id="UP000812966"/>
    </source>
</evidence>
<feature type="signal peptide" evidence="10">
    <location>
        <begin position="1"/>
        <end position="22"/>
    </location>
</feature>
<gene>
    <name evidence="11" type="ORF">FFLO_02613</name>
</gene>
<evidence type="ECO:0000256" key="7">
    <source>
        <dbReference type="ARBA" id="ARBA00022989"/>
    </source>
</evidence>
<comment type="function">
    <text evidence="1">Subunit of the oligosaccharyl transferase (OST) complex that catalyzes the initial transfer of a defined glycan (Glc(3)Man(9)GlcNAc(2) in eukaryotes) from the lipid carrier dolichol-pyrophosphate to an asparagine residue within an Asn-X-Ser/Thr consensus motif in nascent polypeptide chains, the first step in protein N-glycosylation. N-glycosylation occurs cotranslationally and the complex associates with the Sec61 complex at the channel-forming translocon complex that mediates protein translocation across the endoplasmic reticulum (ER). All subunits are required for a maximal enzyme activity.</text>
</comment>
<dbReference type="PANTHER" id="PTHR12692">
    <property type="entry name" value="DOLICHYL-DIPHOSPHOOLIGOSACCHARIDE--PROTEIN GLYCOSYLTRANSFERASE-RELATED"/>
    <property type="match status" value="1"/>
</dbReference>
<keyword evidence="7 9" id="KW-1133">Transmembrane helix</keyword>
<feature type="chain" id="PRO_5035473502" evidence="10">
    <location>
        <begin position="23"/>
        <end position="327"/>
    </location>
</feature>
<reference evidence="11" key="1">
    <citation type="submission" date="2020-04" db="EMBL/GenBank/DDBJ databases">
        <title>Analysis of mating type loci in Filobasidium floriforme.</title>
        <authorList>
            <person name="Nowrousian M."/>
        </authorList>
    </citation>
    <scope>NUCLEOTIDE SEQUENCE</scope>
    <source>
        <strain evidence="11">CBS 6242</strain>
    </source>
</reference>
<dbReference type="AlphaFoldDB" id="A0A8K0JNV1"/>
<dbReference type="Proteomes" id="UP000812966">
    <property type="component" value="Unassembled WGS sequence"/>
</dbReference>
<feature type="transmembrane region" description="Helical" evidence="9">
    <location>
        <begin position="293"/>
        <end position="310"/>
    </location>
</feature>
<keyword evidence="4 9" id="KW-0812">Transmembrane</keyword>
<name>A0A8K0JNV1_9TREE</name>
<dbReference type="EMBL" id="JABELV010000042">
    <property type="protein sequence ID" value="KAG7561973.1"/>
    <property type="molecule type" value="Genomic_DNA"/>
</dbReference>
<accession>A0A8K0JNV1</accession>
<evidence type="ECO:0000256" key="1">
    <source>
        <dbReference type="ARBA" id="ARBA00002791"/>
    </source>
</evidence>
<proteinExistence type="inferred from homology"/>
<evidence type="ECO:0000256" key="3">
    <source>
        <dbReference type="ARBA" id="ARBA00009561"/>
    </source>
</evidence>
<sequence>MKFSLSSLAGLASLLLAASAQASTQDDFLAEANAAPNGIIKLDSASYERLVSSSPGSPRNYSVTVVLTALPEQFKCQPCHVFDPVYKTVGNSWKKASREERKDHFFGQLDFSDGQAVFAKLGLQSAPNLQYFAPKAGPRKSDSKQDFITYDFSRNGFGLEKLHNWQSNLAPHPFPIFTPFNPIPYIVIPTTIIGGIIGLYFASPYIVPFIQSKAIWQGACLVAILIFTSGHMWNRIRGAPYQNRDGSVFAQGFSQQNVIETQVVGGIYGLLAFSAVALASLAPKMLGSYRQRFAVYIWIGVMIFVFSYLVKVFKYKNGGYPFRLFLG</sequence>
<keyword evidence="6" id="KW-0256">Endoplasmic reticulum</keyword>